<dbReference type="EMBL" id="OX459951">
    <property type="protein sequence ID" value="CAI9156815.1"/>
    <property type="molecule type" value="Genomic_DNA"/>
</dbReference>
<gene>
    <name evidence="2" type="ORF">MRATA1EN1_LOCUS5777</name>
</gene>
<dbReference type="Proteomes" id="UP001176941">
    <property type="component" value="Chromosome 15"/>
</dbReference>
<name>A0ABN8Y774_RANTA</name>
<proteinExistence type="predicted"/>
<evidence type="ECO:0000313" key="2">
    <source>
        <dbReference type="EMBL" id="CAI9156815.1"/>
    </source>
</evidence>
<reference evidence="2" key="1">
    <citation type="submission" date="2023-04" db="EMBL/GenBank/DDBJ databases">
        <authorList>
            <consortium name="ELIXIR-Norway"/>
        </authorList>
    </citation>
    <scope>NUCLEOTIDE SEQUENCE [LARGE SCALE GENOMIC DNA]</scope>
</reference>
<organism evidence="2 3">
    <name type="scientific">Rangifer tarandus platyrhynchus</name>
    <name type="common">Svalbard reindeer</name>
    <dbReference type="NCBI Taxonomy" id="3082113"/>
    <lineage>
        <taxon>Eukaryota</taxon>
        <taxon>Metazoa</taxon>
        <taxon>Chordata</taxon>
        <taxon>Craniata</taxon>
        <taxon>Vertebrata</taxon>
        <taxon>Euteleostomi</taxon>
        <taxon>Mammalia</taxon>
        <taxon>Eutheria</taxon>
        <taxon>Laurasiatheria</taxon>
        <taxon>Artiodactyla</taxon>
        <taxon>Ruminantia</taxon>
        <taxon>Pecora</taxon>
        <taxon>Cervidae</taxon>
        <taxon>Odocoileinae</taxon>
        <taxon>Rangifer</taxon>
    </lineage>
</organism>
<protein>
    <submittedName>
        <fullName evidence="2">Uncharacterized protein</fullName>
    </submittedName>
</protein>
<sequence length="169" mass="18507">MEPEPPAVEGWNLKYWSAREVPKGTRSLRASFTKRGSIRRSLDARVTEPVFVLFKNQIPVRAQPPHSRGNRGKWQRGAGVERENKRMTEYNLPCQLAAEGRKGKRRLGGPTAEETAPQPSTPLHAAAASRVPPRARRPAPAPAAASRLTRPSQDAFPLGPDPRPGLLAG</sequence>
<evidence type="ECO:0000313" key="3">
    <source>
        <dbReference type="Proteomes" id="UP001176941"/>
    </source>
</evidence>
<evidence type="ECO:0000256" key="1">
    <source>
        <dbReference type="SAM" id="MobiDB-lite"/>
    </source>
</evidence>
<feature type="region of interest" description="Disordered" evidence="1">
    <location>
        <begin position="61"/>
        <end position="169"/>
    </location>
</feature>
<accession>A0ABN8Y774</accession>
<keyword evidence="3" id="KW-1185">Reference proteome</keyword>
<feature type="compositionally biased region" description="Basic and acidic residues" evidence="1">
    <location>
        <begin position="79"/>
        <end position="88"/>
    </location>
</feature>